<feature type="compositionally biased region" description="Polar residues" evidence="1">
    <location>
        <begin position="202"/>
        <end position="219"/>
    </location>
</feature>
<feature type="non-terminal residue" evidence="3">
    <location>
        <position position="1"/>
    </location>
</feature>
<evidence type="ECO:0000256" key="1">
    <source>
        <dbReference type="SAM" id="MobiDB-lite"/>
    </source>
</evidence>
<reference evidence="3" key="1">
    <citation type="submission" date="2025-08" db="UniProtKB">
        <authorList>
            <consortium name="RefSeq"/>
        </authorList>
    </citation>
    <scope>IDENTIFICATION</scope>
    <source>
        <tissue evidence="3">Total insect</tissue>
    </source>
</reference>
<name>A0A6P8YKC0_THRPL</name>
<feature type="compositionally biased region" description="Polar residues" evidence="1">
    <location>
        <begin position="482"/>
        <end position="492"/>
    </location>
</feature>
<feature type="compositionally biased region" description="Basic and acidic residues" evidence="1">
    <location>
        <begin position="388"/>
        <end position="397"/>
    </location>
</feature>
<dbReference type="GeneID" id="117642952"/>
<dbReference type="OrthoDB" id="8023715at2759"/>
<organism evidence="3">
    <name type="scientific">Thrips palmi</name>
    <name type="common">Melon thrips</name>
    <dbReference type="NCBI Taxonomy" id="161013"/>
    <lineage>
        <taxon>Eukaryota</taxon>
        <taxon>Metazoa</taxon>
        <taxon>Ecdysozoa</taxon>
        <taxon>Arthropoda</taxon>
        <taxon>Hexapoda</taxon>
        <taxon>Insecta</taxon>
        <taxon>Pterygota</taxon>
        <taxon>Neoptera</taxon>
        <taxon>Paraneoptera</taxon>
        <taxon>Thysanoptera</taxon>
        <taxon>Terebrantia</taxon>
        <taxon>Thripoidea</taxon>
        <taxon>Thripidae</taxon>
        <taxon>Thrips</taxon>
    </lineage>
</organism>
<proteinExistence type="predicted"/>
<gene>
    <name evidence="3" type="primary">LOC117642952</name>
</gene>
<evidence type="ECO:0000313" key="3">
    <source>
        <dbReference type="RefSeq" id="XP_034237480.1"/>
    </source>
</evidence>
<dbReference type="RefSeq" id="XP_034237480.1">
    <property type="nucleotide sequence ID" value="XM_034381589.1"/>
</dbReference>
<feature type="region of interest" description="Disordered" evidence="1">
    <location>
        <begin position="380"/>
        <end position="493"/>
    </location>
</feature>
<feature type="compositionally biased region" description="Basic residues" evidence="1">
    <location>
        <begin position="29"/>
        <end position="39"/>
    </location>
</feature>
<feature type="region of interest" description="Disordered" evidence="1">
    <location>
        <begin position="187"/>
        <end position="263"/>
    </location>
</feature>
<protein>
    <submittedName>
        <fullName evidence="3">YLP motif-containing protein 1-like</fullName>
    </submittedName>
</protein>
<accession>A0A6P8YKC0</accession>
<evidence type="ECO:0000313" key="2">
    <source>
        <dbReference type="Proteomes" id="UP000515158"/>
    </source>
</evidence>
<feature type="compositionally biased region" description="Acidic residues" evidence="1">
    <location>
        <begin position="414"/>
        <end position="432"/>
    </location>
</feature>
<dbReference type="AlphaFoldDB" id="A0A6P8YKC0"/>
<keyword evidence="2" id="KW-1185">Reference proteome</keyword>
<dbReference type="Proteomes" id="UP000515158">
    <property type="component" value="Unplaced"/>
</dbReference>
<dbReference type="InParanoid" id="A0A6P8YKC0"/>
<dbReference type="KEGG" id="tpal:117642952"/>
<feature type="compositionally biased region" description="Low complexity" evidence="1">
    <location>
        <begin position="439"/>
        <end position="449"/>
    </location>
</feature>
<sequence length="514" mass="55274">HKHLPYASKGPGGGVGKHPPPRLPPPPHYHGRPHHRPRKAPPPPLSAASPWKTTSYKPAPYKTTKEPFLLHGSDADFGSQAAVLSATKTAGTPLTSITSSTSPLLSVSSSRPSLHGLHGLHSYNVVSDDRGPIHTIPAPQLSPADRPSHLAESPAYGGEQHVLQQALQHSLQRQAIQSALSQLSAAQAARPTGPTTVAPVSHHTQGYQVSEPSTASQEGVANFFAPDPDPSRPTPKVRPTTDPYSLPSEGRGPHFSIDPQFGAVSSQPGYMSASASLSPQDLFHLLNGFPLQGLQGLQPLQQDVHGVQGVQPHIQIMPHGLTGDTLAAVHQQQQQYLQQQQYQQQVQAAQSLRQLQPADFHSPQYQSFDFDEQSYQKSLFQEGGQGGQDHEVSEDAPRPSVQRPDPVAQAERTVDDEANDEADDDEEYDDVPSSDKQAKQAAATPAPQASSGSEDDSLQQQVVEEAGSYASDPSLVTPFRRQPNSVQVSETKVVSDAKPLPYGARIRPKRVAEE</sequence>
<feature type="region of interest" description="Disordered" evidence="1">
    <location>
        <begin position="1"/>
        <end position="65"/>
    </location>
</feature>